<protein>
    <submittedName>
        <fullName evidence="3">Heavy metal transporter</fullName>
    </submittedName>
</protein>
<dbReference type="STRING" id="1111735.GCA_000428045_00576"/>
<name>A0A2N6CYX9_9GAMM</name>
<keyword evidence="1" id="KW-0479">Metal-binding</keyword>
<dbReference type="InterPro" id="IPR036163">
    <property type="entry name" value="HMA_dom_sf"/>
</dbReference>
<accession>A0A2N6CYX9</accession>
<dbReference type="PROSITE" id="PS50846">
    <property type="entry name" value="HMA_2"/>
    <property type="match status" value="1"/>
</dbReference>
<dbReference type="EMBL" id="PKUN01000004">
    <property type="protein sequence ID" value="PLX62573.1"/>
    <property type="molecule type" value="Genomic_DNA"/>
</dbReference>
<dbReference type="InterPro" id="IPR017969">
    <property type="entry name" value="Heavy-metal-associated_CS"/>
</dbReference>
<dbReference type="SUPFAM" id="SSF55008">
    <property type="entry name" value="HMA, heavy metal-associated domain"/>
    <property type="match status" value="1"/>
</dbReference>
<evidence type="ECO:0000313" key="3">
    <source>
        <dbReference type="EMBL" id="PLX62573.1"/>
    </source>
</evidence>
<gene>
    <name evidence="3" type="ORF">C0630_05000</name>
</gene>
<dbReference type="GO" id="GO:0046872">
    <property type="term" value="F:metal ion binding"/>
    <property type="evidence" value="ECO:0007669"/>
    <property type="project" value="UniProtKB-KW"/>
</dbReference>
<comment type="caution">
    <text evidence="3">The sequence shown here is derived from an EMBL/GenBank/DDBJ whole genome shotgun (WGS) entry which is preliminary data.</text>
</comment>
<evidence type="ECO:0000256" key="1">
    <source>
        <dbReference type="ARBA" id="ARBA00022723"/>
    </source>
</evidence>
<evidence type="ECO:0000313" key="4">
    <source>
        <dbReference type="Proteomes" id="UP000235015"/>
    </source>
</evidence>
<proteinExistence type="predicted"/>
<dbReference type="Proteomes" id="UP000235015">
    <property type="component" value="Unassembled WGS sequence"/>
</dbReference>
<dbReference type="PROSITE" id="PS01047">
    <property type="entry name" value="HMA_1"/>
    <property type="match status" value="1"/>
</dbReference>
<dbReference type="RefSeq" id="WP_273438121.1">
    <property type="nucleotide sequence ID" value="NZ_PKUN01000004.1"/>
</dbReference>
<dbReference type="InterPro" id="IPR006121">
    <property type="entry name" value="HMA_dom"/>
</dbReference>
<sequence length="64" mass="6471">MSKTYKVEGMSCGGCASSVEQAIKAVAAQASVEVKLEGGLVTVAGVDDDSLVKQAVEDAGFTYA</sequence>
<feature type="domain" description="HMA" evidence="2">
    <location>
        <begin position="1"/>
        <end position="64"/>
    </location>
</feature>
<dbReference type="Pfam" id="PF00403">
    <property type="entry name" value="HMA"/>
    <property type="match status" value="1"/>
</dbReference>
<reference evidence="3 4" key="1">
    <citation type="submission" date="2017-11" db="EMBL/GenBank/DDBJ databases">
        <title>Genome-resolved metagenomics identifies genetic mobility, metabolic interactions, and unexpected diversity in perchlorate-reducing communities.</title>
        <authorList>
            <person name="Barnum T.P."/>
            <person name="Figueroa I.A."/>
            <person name="Carlstrom C.I."/>
            <person name="Lucas L.N."/>
            <person name="Engelbrektson A.L."/>
            <person name="Coates J.D."/>
        </authorList>
    </citation>
    <scope>NUCLEOTIDE SEQUENCE [LARGE SCALE GENOMIC DNA]</scope>
    <source>
        <strain evidence="3">BM301</strain>
    </source>
</reference>
<evidence type="ECO:0000259" key="2">
    <source>
        <dbReference type="PROSITE" id="PS50846"/>
    </source>
</evidence>
<organism evidence="3 4">
    <name type="scientific">Sedimenticola selenatireducens</name>
    <dbReference type="NCBI Taxonomy" id="191960"/>
    <lineage>
        <taxon>Bacteria</taxon>
        <taxon>Pseudomonadati</taxon>
        <taxon>Pseudomonadota</taxon>
        <taxon>Gammaproteobacteria</taxon>
        <taxon>Chromatiales</taxon>
        <taxon>Sedimenticolaceae</taxon>
        <taxon>Sedimenticola</taxon>
    </lineage>
</organism>
<dbReference type="CDD" id="cd00371">
    <property type="entry name" value="HMA"/>
    <property type="match status" value="1"/>
</dbReference>
<dbReference type="AlphaFoldDB" id="A0A2N6CYX9"/>
<dbReference type="Gene3D" id="3.30.70.100">
    <property type="match status" value="1"/>
</dbReference>